<accession>A0AAD9PRP9</accession>
<sequence length="68" mass="7172">MALQGNGANSPKKLKEILLAFLLPCNSSCPKTNKALVAVAFNDGVLVNQKTFLVEKRKAASLTITGIA</sequence>
<dbReference type="EMBL" id="JARQWQ010000166">
    <property type="protein sequence ID" value="KAK2547837.1"/>
    <property type="molecule type" value="Genomic_DNA"/>
</dbReference>
<reference evidence="1" key="1">
    <citation type="journal article" date="2023" name="G3 (Bethesda)">
        <title>Whole genome assembly and annotation of the endangered Caribbean coral Acropora cervicornis.</title>
        <authorList>
            <person name="Selwyn J.D."/>
            <person name="Vollmer S.V."/>
        </authorList>
    </citation>
    <scope>NUCLEOTIDE SEQUENCE</scope>
    <source>
        <strain evidence="1">K2</strain>
    </source>
</reference>
<proteinExistence type="predicted"/>
<name>A0AAD9PRP9_ACRCE</name>
<gene>
    <name evidence="1" type="ORF">P5673_032116</name>
</gene>
<protein>
    <submittedName>
        <fullName evidence="1">Uncharacterized protein</fullName>
    </submittedName>
</protein>
<reference evidence="1" key="2">
    <citation type="journal article" date="2023" name="Science">
        <title>Genomic signatures of disease resistance in endangered staghorn corals.</title>
        <authorList>
            <person name="Vollmer S.V."/>
            <person name="Selwyn J.D."/>
            <person name="Despard B.A."/>
            <person name="Roesel C.L."/>
        </authorList>
    </citation>
    <scope>NUCLEOTIDE SEQUENCE</scope>
    <source>
        <strain evidence="1">K2</strain>
    </source>
</reference>
<keyword evidence="2" id="KW-1185">Reference proteome</keyword>
<dbReference type="AlphaFoldDB" id="A0AAD9PRP9"/>
<evidence type="ECO:0000313" key="1">
    <source>
        <dbReference type="EMBL" id="KAK2547837.1"/>
    </source>
</evidence>
<dbReference type="Proteomes" id="UP001249851">
    <property type="component" value="Unassembled WGS sequence"/>
</dbReference>
<evidence type="ECO:0000313" key="2">
    <source>
        <dbReference type="Proteomes" id="UP001249851"/>
    </source>
</evidence>
<organism evidence="1 2">
    <name type="scientific">Acropora cervicornis</name>
    <name type="common">Staghorn coral</name>
    <dbReference type="NCBI Taxonomy" id="6130"/>
    <lineage>
        <taxon>Eukaryota</taxon>
        <taxon>Metazoa</taxon>
        <taxon>Cnidaria</taxon>
        <taxon>Anthozoa</taxon>
        <taxon>Hexacorallia</taxon>
        <taxon>Scleractinia</taxon>
        <taxon>Astrocoeniina</taxon>
        <taxon>Acroporidae</taxon>
        <taxon>Acropora</taxon>
    </lineage>
</organism>
<comment type="caution">
    <text evidence="1">The sequence shown here is derived from an EMBL/GenBank/DDBJ whole genome shotgun (WGS) entry which is preliminary data.</text>
</comment>